<dbReference type="Proteomes" id="UP000887568">
    <property type="component" value="Unplaced"/>
</dbReference>
<dbReference type="InterPro" id="IPR006553">
    <property type="entry name" value="Leu-rich_rpt_Cys-con_subtyp"/>
</dbReference>
<evidence type="ECO:0000256" key="1">
    <source>
        <dbReference type="ARBA" id="ARBA00022786"/>
    </source>
</evidence>
<dbReference type="Pfam" id="PF12937">
    <property type="entry name" value="F-box-like"/>
    <property type="match status" value="1"/>
</dbReference>
<dbReference type="PANTHER" id="PTHR13318:SF152">
    <property type="entry name" value="F-BOX_LRR-REPEAT PROTEIN 4"/>
    <property type="match status" value="1"/>
</dbReference>
<dbReference type="GO" id="GO:0019005">
    <property type="term" value="C:SCF ubiquitin ligase complex"/>
    <property type="evidence" value="ECO:0007669"/>
    <property type="project" value="TreeGrafter"/>
</dbReference>
<protein>
    <recommendedName>
        <fullName evidence="2">F-box domain-containing protein</fullName>
    </recommendedName>
</protein>
<dbReference type="SUPFAM" id="SSF52047">
    <property type="entry name" value="RNI-like"/>
    <property type="match status" value="1"/>
</dbReference>
<evidence type="ECO:0000313" key="4">
    <source>
        <dbReference type="Proteomes" id="UP000887568"/>
    </source>
</evidence>
<dbReference type="CDD" id="cd22117">
    <property type="entry name" value="F-box_FBXL4"/>
    <property type="match status" value="1"/>
</dbReference>
<dbReference type="RefSeq" id="XP_038044928.1">
    <property type="nucleotide sequence ID" value="XM_038189000.1"/>
</dbReference>
<dbReference type="Gene3D" id="3.80.10.10">
    <property type="entry name" value="Ribonuclease Inhibitor"/>
    <property type="match status" value="2"/>
</dbReference>
<dbReference type="GeneID" id="119719538"/>
<proteinExistence type="predicted"/>
<sequence length="582" mass="65564">MGCCPSRICRPKTKMSTTVSQFAKEVLHFSSQYGTDGNVSYVVPNLAGPSTIYPSYGDMTAACVFRTYGPWWELAPSSQPEIGRNAKKPYLGQDFVDLWYAEKVYPTEVRIYETYHPGAVVQIFACEIHRDQAGQIVNNNVRWQLLWSGRPQVSLSDPRIFSPPLRKVRFASNLIRLVVHHQHLRYYTELDAVELVGTLQDDGTDLDAVYALRMQTLSIRSQDDLNVSPSMAIDNGCFDMLPGELIQLIFSDLELLDLCRAAPTCKLFKKHCYDKLQFVELDLQPYWHKVNENTLDGLAERCQHLQKLSLAWCGDWGSLSTESFSSFILECGAELRCLRLSACAFLTPNNISVIASKCPKLEELDLSSVRVKLDSDAFNPLTTLSNLTRLNLYRTRITETVVINIIRNSPKLEHLNLGAIQTIQSFDNVVAELVKCKYLLSLNLWRARSLTITGLGALSEGCKNLQEIDLGWCVQLRGTQFSSSFVSFVQSCRKLRKLFLTAVRSVSNNDMNAIAAYLPDLEQLDVLGTLSVSTDGVQRILESCPKMRFCDLSFCNSMSDMEIIVLRAAYPKVTIQRSFVTS</sequence>
<evidence type="ECO:0000259" key="2">
    <source>
        <dbReference type="Pfam" id="PF12937"/>
    </source>
</evidence>
<dbReference type="CTD" id="26235"/>
<dbReference type="SMART" id="SM00367">
    <property type="entry name" value="LRR_CC"/>
    <property type="match status" value="6"/>
</dbReference>
<dbReference type="EnsemblMetazoa" id="XM_038189000.1">
    <property type="protein sequence ID" value="XP_038044928.1"/>
    <property type="gene ID" value="LOC119719538"/>
</dbReference>
<dbReference type="InterPro" id="IPR032675">
    <property type="entry name" value="LRR_dom_sf"/>
</dbReference>
<dbReference type="InterPro" id="IPR036047">
    <property type="entry name" value="F-box-like_dom_sf"/>
</dbReference>
<feature type="domain" description="F-box" evidence="2">
    <location>
        <begin position="239"/>
        <end position="275"/>
    </location>
</feature>
<dbReference type="AlphaFoldDB" id="A0A913YZC8"/>
<dbReference type="SUPFAM" id="SSF81383">
    <property type="entry name" value="F-box domain"/>
    <property type="match status" value="1"/>
</dbReference>
<keyword evidence="4" id="KW-1185">Reference proteome</keyword>
<name>A0A913YZC8_PATMI</name>
<evidence type="ECO:0000313" key="3">
    <source>
        <dbReference type="EnsemblMetazoa" id="XP_038044928.1"/>
    </source>
</evidence>
<dbReference type="OrthoDB" id="2153609at2759"/>
<accession>A0A913YZC8</accession>
<dbReference type="OMA" id="GWCMREA"/>
<keyword evidence="1" id="KW-0833">Ubl conjugation pathway</keyword>
<dbReference type="PANTHER" id="PTHR13318">
    <property type="entry name" value="PARTNER OF PAIRED, ISOFORM B-RELATED"/>
    <property type="match status" value="1"/>
</dbReference>
<dbReference type="InterPro" id="IPR001810">
    <property type="entry name" value="F-box_dom"/>
</dbReference>
<reference evidence="3" key="1">
    <citation type="submission" date="2022-11" db="UniProtKB">
        <authorList>
            <consortium name="EnsemblMetazoa"/>
        </authorList>
    </citation>
    <scope>IDENTIFICATION</scope>
</reference>
<organism evidence="3 4">
    <name type="scientific">Patiria miniata</name>
    <name type="common">Bat star</name>
    <name type="synonym">Asterina miniata</name>
    <dbReference type="NCBI Taxonomy" id="46514"/>
    <lineage>
        <taxon>Eukaryota</taxon>
        <taxon>Metazoa</taxon>
        <taxon>Echinodermata</taxon>
        <taxon>Eleutherozoa</taxon>
        <taxon>Asterozoa</taxon>
        <taxon>Asteroidea</taxon>
        <taxon>Valvatacea</taxon>
        <taxon>Valvatida</taxon>
        <taxon>Asterinidae</taxon>
        <taxon>Patiria</taxon>
    </lineage>
</organism>
<dbReference type="GO" id="GO:0031146">
    <property type="term" value="P:SCF-dependent proteasomal ubiquitin-dependent protein catabolic process"/>
    <property type="evidence" value="ECO:0007669"/>
    <property type="project" value="TreeGrafter"/>
</dbReference>